<feature type="region of interest" description="Disordered" evidence="1">
    <location>
        <begin position="88"/>
        <end position="617"/>
    </location>
</feature>
<evidence type="ECO:0000313" key="2">
    <source>
        <dbReference type="EMBL" id="KAH8100056.1"/>
    </source>
</evidence>
<keyword evidence="3" id="KW-1185">Reference proteome</keyword>
<organism evidence="2 3">
    <name type="scientific">Cristinia sonorae</name>
    <dbReference type="NCBI Taxonomy" id="1940300"/>
    <lineage>
        <taxon>Eukaryota</taxon>
        <taxon>Fungi</taxon>
        <taxon>Dikarya</taxon>
        <taxon>Basidiomycota</taxon>
        <taxon>Agaricomycotina</taxon>
        <taxon>Agaricomycetes</taxon>
        <taxon>Agaricomycetidae</taxon>
        <taxon>Agaricales</taxon>
        <taxon>Pleurotineae</taxon>
        <taxon>Stephanosporaceae</taxon>
        <taxon>Cristinia</taxon>
    </lineage>
</organism>
<accession>A0A8K0UPS3</accession>
<feature type="compositionally biased region" description="Basic residues" evidence="1">
    <location>
        <begin position="400"/>
        <end position="409"/>
    </location>
</feature>
<dbReference type="Proteomes" id="UP000813824">
    <property type="component" value="Unassembled WGS sequence"/>
</dbReference>
<feature type="compositionally biased region" description="Polar residues" evidence="1">
    <location>
        <begin position="603"/>
        <end position="613"/>
    </location>
</feature>
<feature type="compositionally biased region" description="Polar residues" evidence="1">
    <location>
        <begin position="110"/>
        <end position="138"/>
    </location>
</feature>
<dbReference type="AlphaFoldDB" id="A0A8K0UPS3"/>
<gene>
    <name evidence="2" type="ORF">BXZ70DRAFT_201999</name>
</gene>
<feature type="compositionally biased region" description="Polar residues" evidence="1">
    <location>
        <begin position="180"/>
        <end position="191"/>
    </location>
</feature>
<feature type="compositionally biased region" description="Polar residues" evidence="1">
    <location>
        <begin position="163"/>
        <end position="172"/>
    </location>
</feature>
<evidence type="ECO:0000313" key="3">
    <source>
        <dbReference type="Proteomes" id="UP000813824"/>
    </source>
</evidence>
<protein>
    <submittedName>
        <fullName evidence="2">Uncharacterized protein</fullName>
    </submittedName>
</protein>
<reference evidence="2" key="1">
    <citation type="journal article" date="2021" name="New Phytol.">
        <title>Evolutionary innovations through gain and loss of genes in the ectomycorrhizal Boletales.</title>
        <authorList>
            <person name="Wu G."/>
            <person name="Miyauchi S."/>
            <person name="Morin E."/>
            <person name="Kuo A."/>
            <person name="Drula E."/>
            <person name="Varga T."/>
            <person name="Kohler A."/>
            <person name="Feng B."/>
            <person name="Cao Y."/>
            <person name="Lipzen A."/>
            <person name="Daum C."/>
            <person name="Hundley H."/>
            <person name="Pangilinan J."/>
            <person name="Johnson J."/>
            <person name="Barry K."/>
            <person name="LaButti K."/>
            <person name="Ng V."/>
            <person name="Ahrendt S."/>
            <person name="Min B."/>
            <person name="Choi I.G."/>
            <person name="Park H."/>
            <person name="Plett J.M."/>
            <person name="Magnuson J."/>
            <person name="Spatafora J.W."/>
            <person name="Nagy L.G."/>
            <person name="Henrissat B."/>
            <person name="Grigoriev I.V."/>
            <person name="Yang Z.L."/>
            <person name="Xu J."/>
            <person name="Martin F.M."/>
        </authorList>
    </citation>
    <scope>NUCLEOTIDE SEQUENCE</scope>
    <source>
        <strain evidence="2">KKN 215</strain>
    </source>
</reference>
<feature type="compositionally biased region" description="Low complexity" evidence="1">
    <location>
        <begin position="369"/>
        <end position="391"/>
    </location>
</feature>
<dbReference type="EMBL" id="JAEVFJ010000017">
    <property type="protein sequence ID" value="KAH8100056.1"/>
    <property type="molecule type" value="Genomic_DNA"/>
</dbReference>
<sequence>MMEMAVPRPTEVVADSEDEDMLLDPPVDPQFGLANGGEGAGNGIVSSIQTANSTAAQDTSISASASEPRNLSLPAIAILPSASDAISNFTMEAPPAPKPRPKPRPLKKLSPTNVEHVSSSSSVPTTLNTSITTATPDTSIIDPSPMIPAKPRPKPRPSAKPTVLTTLGSIASPSADPIATASSHLPGNTTAIEDPMDFSLDIAERTKMRSRGKPKPVVDQSDVIEISDDELSLLPPKKSKSKKTSVPKISLTKRANISRGDDMSAPESTPNSLPAPTSDFSLHLGSQLPPSDPPLPSTFSIPPLGTPPGAQRPAGRAPSPLSPTIIDQGRKRKRARQTIGSDDDEHNIQSDKLASGSGILMPPPPPPFFASSSSAFTSSAAGPPAGPTDPSVATSSNAAPKKRNTKKRKNADDEDAFNSESNQPKPKVKGRRKKGDSDDEDFGEKPKGKPRKKAAPKTKKPAVQLEVVVDVPPRNRSRTNSKEMAMEIEPGDTNTTGSGEAQPLPPPISKPPVTAAEPPDGGQVVAGGSSKPAPPNKKRKGKESDLVSGAASSEGSKTTKQPSAKARGKRRAIESSDEEAEEEHPLLSNDKSSSRKEPSPPKTNSQSSASSGLGRTGSFKVCVIPYTNYFISDRDLTL</sequence>
<name>A0A8K0UPS3_9AGAR</name>
<feature type="compositionally biased region" description="Polar residues" evidence="1">
    <location>
        <begin position="550"/>
        <end position="562"/>
    </location>
</feature>
<evidence type="ECO:0000256" key="1">
    <source>
        <dbReference type="SAM" id="MobiDB-lite"/>
    </source>
</evidence>
<feature type="compositionally biased region" description="Basic residues" evidence="1">
    <location>
        <begin position="448"/>
        <end position="460"/>
    </location>
</feature>
<feature type="compositionally biased region" description="Polar residues" evidence="1">
    <location>
        <begin position="266"/>
        <end position="280"/>
    </location>
</feature>
<proteinExistence type="predicted"/>
<feature type="compositionally biased region" description="Low complexity" evidence="1">
    <location>
        <begin position="307"/>
        <end position="319"/>
    </location>
</feature>
<comment type="caution">
    <text evidence="2">The sequence shown here is derived from an EMBL/GenBank/DDBJ whole genome shotgun (WGS) entry which is preliminary data.</text>
</comment>
<feature type="region of interest" description="Disordered" evidence="1">
    <location>
        <begin position="1"/>
        <end position="41"/>
    </location>
</feature>